<dbReference type="CDD" id="cd00093">
    <property type="entry name" value="HTH_XRE"/>
    <property type="match status" value="1"/>
</dbReference>
<dbReference type="PROSITE" id="PS50943">
    <property type="entry name" value="HTH_CROC1"/>
    <property type="match status" value="1"/>
</dbReference>
<dbReference type="Proteomes" id="UP000199230">
    <property type="component" value="Unassembled WGS sequence"/>
</dbReference>
<keyword evidence="3" id="KW-1185">Reference proteome</keyword>
<proteinExistence type="predicted"/>
<accession>A0A1H3QZ85</accession>
<evidence type="ECO:0000259" key="1">
    <source>
        <dbReference type="PROSITE" id="PS50943"/>
    </source>
</evidence>
<evidence type="ECO:0000313" key="3">
    <source>
        <dbReference type="Proteomes" id="UP000199230"/>
    </source>
</evidence>
<dbReference type="Gene3D" id="1.10.260.40">
    <property type="entry name" value="lambda repressor-like DNA-binding domains"/>
    <property type="match status" value="1"/>
</dbReference>
<dbReference type="SMART" id="SM00530">
    <property type="entry name" value="HTH_XRE"/>
    <property type="match status" value="1"/>
</dbReference>
<dbReference type="Pfam" id="PF01381">
    <property type="entry name" value="HTH_3"/>
    <property type="match status" value="1"/>
</dbReference>
<dbReference type="GO" id="GO:0003677">
    <property type="term" value="F:DNA binding"/>
    <property type="evidence" value="ECO:0007669"/>
    <property type="project" value="InterPro"/>
</dbReference>
<name>A0A1H3QZ85_9FIRM</name>
<protein>
    <submittedName>
        <fullName evidence="2">Helix-turn-helix</fullName>
    </submittedName>
</protein>
<gene>
    <name evidence="2" type="ORF">SAMN05192546_11152</name>
</gene>
<dbReference type="InterPro" id="IPR010982">
    <property type="entry name" value="Lambda_DNA-bd_dom_sf"/>
</dbReference>
<dbReference type="InterPro" id="IPR001387">
    <property type="entry name" value="Cro/C1-type_HTH"/>
</dbReference>
<dbReference type="EMBL" id="FNPV01000011">
    <property type="protein sequence ID" value="SDZ18892.1"/>
    <property type="molecule type" value="Genomic_DNA"/>
</dbReference>
<dbReference type="STRING" id="159292.SAMN05192546_11152"/>
<feature type="domain" description="HTH cro/C1-type" evidence="1">
    <location>
        <begin position="9"/>
        <end position="63"/>
    </location>
</feature>
<dbReference type="RefSeq" id="WP_242870133.1">
    <property type="nucleotide sequence ID" value="NZ_FNPV01000011.1"/>
</dbReference>
<dbReference type="SUPFAM" id="SSF47413">
    <property type="entry name" value="lambda repressor-like DNA-binding domains"/>
    <property type="match status" value="1"/>
</dbReference>
<organism evidence="2 3">
    <name type="scientific">Tindallia californiensis</name>
    <dbReference type="NCBI Taxonomy" id="159292"/>
    <lineage>
        <taxon>Bacteria</taxon>
        <taxon>Bacillati</taxon>
        <taxon>Bacillota</taxon>
        <taxon>Clostridia</taxon>
        <taxon>Peptostreptococcales</taxon>
        <taxon>Tindalliaceae</taxon>
        <taxon>Tindallia</taxon>
    </lineage>
</organism>
<evidence type="ECO:0000313" key="2">
    <source>
        <dbReference type="EMBL" id="SDZ18892.1"/>
    </source>
</evidence>
<reference evidence="2 3" key="1">
    <citation type="submission" date="2016-10" db="EMBL/GenBank/DDBJ databases">
        <authorList>
            <person name="de Groot N.N."/>
        </authorList>
    </citation>
    <scope>NUCLEOTIDE SEQUENCE [LARGE SCALE GENOMIC DNA]</scope>
    <source>
        <strain evidence="2 3">APO</strain>
    </source>
</reference>
<dbReference type="AlphaFoldDB" id="A0A1H3QZ85"/>
<sequence length="69" mass="7715">MNDHFIKVIKKERLRQGLSARALGFKAGITGRAITYYESGQRFPKLEHADRLLKALGITMVIGGSLNEK</sequence>